<name>A0A397JJR8_9GLOM</name>
<evidence type="ECO:0000313" key="3">
    <source>
        <dbReference type="Proteomes" id="UP000266861"/>
    </source>
</evidence>
<dbReference type="EMBL" id="PQFF01000039">
    <property type="protein sequence ID" value="RHZ87038.1"/>
    <property type="molecule type" value="Genomic_DNA"/>
</dbReference>
<organism evidence="2 3">
    <name type="scientific">Diversispora epigaea</name>
    <dbReference type="NCBI Taxonomy" id="1348612"/>
    <lineage>
        <taxon>Eukaryota</taxon>
        <taxon>Fungi</taxon>
        <taxon>Fungi incertae sedis</taxon>
        <taxon>Mucoromycota</taxon>
        <taxon>Glomeromycotina</taxon>
        <taxon>Glomeromycetes</taxon>
        <taxon>Diversisporales</taxon>
        <taxon>Diversisporaceae</taxon>
        <taxon>Diversispora</taxon>
    </lineage>
</organism>
<dbReference type="AlphaFoldDB" id="A0A397JJR8"/>
<proteinExistence type="predicted"/>
<accession>A0A397JJR8</accession>
<keyword evidence="1" id="KW-0812">Transmembrane</keyword>
<feature type="transmembrane region" description="Helical" evidence="1">
    <location>
        <begin position="33"/>
        <end position="56"/>
    </location>
</feature>
<keyword evidence="1" id="KW-1133">Transmembrane helix</keyword>
<keyword evidence="1" id="KW-0472">Membrane</keyword>
<gene>
    <name evidence="2" type="ORF">Glove_41g139</name>
</gene>
<reference evidence="2 3" key="1">
    <citation type="submission" date="2018-08" db="EMBL/GenBank/DDBJ databases">
        <title>Genome and evolution of the arbuscular mycorrhizal fungus Diversispora epigaea (formerly Glomus versiforme) and its bacterial endosymbionts.</title>
        <authorList>
            <person name="Sun X."/>
            <person name="Fei Z."/>
            <person name="Harrison M."/>
        </authorList>
    </citation>
    <scope>NUCLEOTIDE SEQUENCE [LARGE SCALE GENOMIC DNA]</scope>
    <source>
        <strain evidence="2 3">IT104</strain>
    </source>
</reference>
<evidence type="ECO:0000256" key="1">
    <source>
        <dbReference type="SAM" id="Phobius"/>
    </source>
</evidence>
<evidence type="ECO:0000313" key="2">
    <source>
        <dbReference type="EMBL" id="RHZ87038.1"/>
    </source>
</evidence>
<sequence length="66" mass="8198">MMDYNLEDLINEFENDILVKKYNKYLNFLINKIFFYQITFIINYIIITTFIITQLLHNYYIIISFL</sequence>
<dbReference type="Proteomes" id="UP000266861">
    <property type="component" value="Unassembled WGS sequence"/>
</dbReference>
<comment type="caution">
    <text evidence="2">The sequence shown here is derived from an EMBL/GenBank/DDBJ whole genome shotgun (WGS) entry which is preliminary data.</text>
</comment>
<keyword evidence="3" id="KW-1185">Reference proteome</keyword>
<protein>
    <submittedName>
        <fullName evidence="2">Uncharacterized protein</fullName>
    </submittedName>
</protein>